<dbReference type="STRING" id="1542390.KX01_1730"/>
<evidence type="ECO:0000256" key="5">
    <source>
        <dbReference type="ARBA" id="ARBA00023235"/>
    </source>
</evidence>
<evidence type="ECO:0000256" key="4">
    <source>
        <dbReference type="ARBA" id="ARBA00023186"/>
    </source>
</evidence>
<dbReference type="RefSeq" id="WP_071664586.1">
    <property type="nucleotide sequence ID" value="NZ_CP009654.1"/>
</dbReference>
<evidence type="ECO:0000259" key="8">
    <source>
        <dbReference type="PROSITE" id="PS50198"/>
    </source>
</evidence>
<name>A0A1J0KUZ6_9GAMM</name>
<dbReference type="SUPFAM" id="SSF54534">
    <property type="entry name" value="FKBP-like"/>
    <property type="match status" value="2"/>
</dbReference>
<evidence type="ECO:0000313" key="9">
    <source>
        <dbReference type="EMBL" id="APC97515.1"/>
    </source>
</evidence>
<organism evidence="9 10">
    <name type="scientific">Francisella frigiditurris</name>
    <dbReference type="NCBI Taxonomy" id="1542390"/>
    <lineage>
        <taxon>Bacteria</taxon>
        <taxon>Pseudomonadati</taxon>
        <taxon>Pseudomonadota</taxon>
        <taxon>Gammaproteobacteria</taxon>
        <taxon>Thiotrichales</taxon>
        <taxon>Francisellaceae</taxon>
        <taxon>Francisella</taxon>
    </lineage>
</organism>
<gene>
    <name evidence="9" type="ORF">KX01_1730</name>
</gene>
<dbReference type="Gene3D" id="1.10.4030.10">
    <property type="entry name" value="Porin chaperone SurA, peptide-binding domain"/>
    <property type="match status" value="1"/>
</dbReference>
<keyword evidence="5 6" id="KW-0413">Isomerase</keyword>
<keyword evidence="10" id="KW-1185">Reference proteome</keyword>
<feature type="domain" description="PpiC" evidence="8">
    <location>
        <begin position="206"/>
        <end position="307"/>
    </location>
</feature>
<dbReference type="EMBL" id="CP009654">
    <property type="protein sequence ID" value="APC97515.1"/>
    <property type="molecule type" value="Genomic_DNA"/>
</dbReference>
<dbReference type="PANTHER" id="PTHR47637:SF1">
    <property type="entry name" value="CHAPERONE SURA"/>
    <property type="match status" value="1"/>
</dbReference>
<keyword evidence="1 7" id="KW-0732">Signal</keyword>
<dbReference type="Proteomes" id="UP000182521">
    <property type="component" value="Chromosome"/>
</dbReference>
<dbReference type="SUPFAM" id="SSF109998">
    <property type="entry name" value="Triger factor/SurA peptide-binding domain-like"/>
    <property type="match status" value="1"/>
</dbReference>
<dbReference type="InterPro" id="IPR000297">
    <property type="entry name" value="PPIase_PpiC"/>
</dbReference>
<reference evidence="10" key="1">
    <citation type="submission" date="2014-10" db="EMBL/GenBank/DDBJ databases">
        <authorList>
            <person name="Kuske C.R."/>
            <person name="Challacombe J.F."/>
            <person name="Daligault H.E."/>
            <person name="Davenport K.W."/>
            <person name="Johnson S.L."/>
            <person name="Siddaramappa S."/>
            <person name="Petersen J.M."/>
        </authorList>
    </citation>
    <scope>NUCLEOTIDE SEQUENCE [LARGE SCALE GENOMIC DNA]</scope>
    <source>
        <strain evidence="10">CA97-1460</strain>
    </source>
</reference>
<evidence type="ECO:0000256" key="6">
    <source>
        <dbReference type="PROSITE-ProRule" id="PRU00278"/>
    </source>
</evidence>
<dbReference type="PANTHER" id="PTHR47637">
    <property type="entry name" value="CHAPERONE SURA"/>
    <property type="match status" value="1"/>
</dbReference>
<dbReference type="PROSITE" id="PS50198">
    <property type="entry name" value="PPIC_PPIASE_2"/>
    <property type="match status" value="2"/>
</dbReference>
<dbReference type="Pfam" id="PF00639">
    <property type="entry name" value="Rotamase"/>
    <property type="match status" value="1"/>
</dbReference>
<dbReference type="Gene3D" id="3.10.50.40">
    <property type="match status" value="2"/>
</dbReference>
<protein>
    <submittedName>
        <fullName evidence="9">PPIC-type PPIASE domain protein</fullName>
    </submittedName>
</protein>
<evidence type="ECO:0000256" key="1">
    <source>
        <dbReference type="ARBA" id="ARBA00022729"/>
    </source>
</evidence>
<dbReference type="InterPro" id="IPR050280">
    <property type="entry name" value="OMP_Chaperone_SurA"/>
</dbReference>
<dbReference type="Pfam" id="PF13145">
    <property type="entry name" value="Rotamase_2"/>
    <property type="match status" value="1"/>
</dbReference>
<feature type="chain" id="PRO_5009614099" evidence="7">
    <location>
        <begin position="21"/>
        <end position="475"/>
    </location>
</feature>
<dbReference type="OrthoDB" id="14196at2"/>
<dbReference type="AlphaFoldDB" id="A0A1J0KUZ6"/>
<evidence type="ECO:0000256" key="3">
    <source>
        <dbReference type="ARBA" id="ARBA00023110"/>
    </source>
</evidence>
<dbReference type="KEGG" id="frc:KX01_1730"/>
<keyword evidence="3 6" id="KW-0697">Rotamase</keyword>
<evidence type="ECO:0000256" key="2">
    <source>
        <dbReference type="ARBA" id="ARBA00022764"/>
    </source>
</evidence>
<dbReference type="InterPro" id="IPR046357">
    <property type="entry name" value="PPIase_dom_sf"/>
</dbReference>
<keyword evidence="4" id="KW-0143">Chaperone</keyword>
<dbReference type="InterPro" id="IPR027304">
    <property type="entry name" value="Trigger_fact/SurA_dom_sf"/>
</dbReference>
<dbReference type="Pfam" id="PF09312">
    <property type="entry name" value="SurA_N"/>
    <property type="match status" value="1"/>
</dbReference>
<evidence type="ECO:0000256" key="7">
    <source>
        <dbReference type="SAM" id="SignalP"/>
    </source>
</evidence>
<sequence>MHLKYKFALLSLIIPFFCFADISSNLFQNSFNSNMPQMPTNAAPQVSSSNQEQAINKTIAIVNDKVITSLELDQEVQKALAALPPSQTYGPQNQLEIKKEALQNLIAQSILLQIAQRNNIRISDKEIDAAINDILVRNRISLDYLKASIESSGITFSEYKDKLKDQLMINRLQQQAIAQQISVSPKEVEKYIQKHKELFQRQMAPKKQYLLKNLIIDIPKSKDDKNRIFTLLQKLAIAVNNKNISFSDVAKQFSEAANAEEGGSITQWMTYSEIPPIYRSRVKYLKSGQASKPFIADNAIQMIYVETIKEEKPLVNNEITQYNVDGIVINLTATLTASSAENDLKRAKLAIESGDDFKKIAEKYTNDYDHSDGEFGWVSVLDNPPILTPAAFNQLKDLKKDELSEPFDTGNKSWMIIKYTDTREYNAQKEIEEQKALEAIYAEKAEQIYKTWITSMKDSAYIKILDKDLKTQELY</sequence>
<keyword evidence="2" id="KW-0574">Periplasm</keyword>
<evidence type="ECO:0000313" key="10">
    <source>
        <dbReference type="Proteomes" id="UP000182521"/>
    </source>
</evidence>
<feature type="domain" description="PpiC" evidence="8">
    <location>
        <begin position="319"/>
        <end position="410"/>
    </location>
</feature>
<dbReference type="GO" id="GO:0003755">
    <property type="term" value="F:peptidyl-prolyl cis-trans isomerase activity"/>
    <property type="evidence" value="ECO:0007669"/>
    <property type="project" value="UniProtKB-KW"/>
</dbReference>
<feature type="signal peptide" evidence="7">
    <location>
        <begin position="1"/>
        <end position="20"/>
    </location>
</feature>
<dbReference type="InterPro" id="IPR015391">
    <property type="entry name" value="SurA_N"/>
</dbReference>
<proteinExistence type="predicted"/>
<accession>A0A1J0KUZ6</accession>